<feature type="transmembrane region" description="Helical" evidence="1">
    <location>
        <begin position="171"/>
        <end position="187"/>
    </location>
</feature>
<comment type="caution">
    <text evidence="2">The sequence shown here is derived from an EMBL/GenBank/DDBJ whole genome shotgun (WGS) entry which is preliminary data.</text>
</comment>
<dbReference type="Proteomes" id="UP000653127">
    <property type="component" value="Unassembled WGS sequence"/>
</dbReference>
<keyword evidence="3" id="KW-1185">Reference proteome</keyword>
<protein>
    <submittedName>
        <fullName evidence="2">Uncharacterized protein</fullName>
    </submittedName>
</protein>
<proteinExistence type="predicted"/>
<feature type="transmembrane region" description="Helical" evidence="1">
    <location>
        <begin position="194"/>
        <end position="213"/>
    </location>
</feature>
<keyword evidence="1" id="KW-0812">Transmembrane</keyword>
<feature type="transmembrane region" description="Helical" evidence="1">
    <location>
        <begin position="38"/>
        <end position="55"/>
    </location>
</feature>
<feature type="transmembrane region" description="Helical" evidence="1">
    <location>
        <begin position="67"/>
        <end position="86"/>
    </location>
</feature>
<dbReference type="RefSeq" id="WP_249282823.1">
    <property type="nucleotide sequence ID" value="NZ_JACRST010000009.1"/>
</dbReference>
<feature type="transmembrane region" description="Helical" evidence="1">
    <location>
        <begin position="12"/>
        <end position="32"/>
    </location>
</feature>
<feature type="transmembrane region" description="Helical" evidence="1">
    <location>
        <begin position="219"/>
        <end position="237"/>
    </location>
</feature>
<name>A0A926DWW5_9FIRM</name>
<dbReference type="PANTHER" id="PTHR37422:SF13">
    <property type="entry name" value="LIPOPOLYSACCHARIDE BIOSYNTHESIS PROTEIN PA4999-RELATED"/>
    <property type="match status" value="1"/>
</dbReference>
<dbReference type="AlphaFoldDB" id="A0A926DWW5"/>
<sequence length="463" mass="51372">MPKFWESRENLFGAVLWLTLGAVVFELAATFSYRILDLLLILLAILFLVSAIDYLRPSRPGAVAELFGRLGGRWIAVALLAAYLLYDLSSLLWSPAPAYGMSKYKVVVLMIFLSACILLYVDSVPKLRALLLSLGVASGVTAAFSIVNYLLAGPFPVRYTLRLTLRSDYNVFATTLLLGLLCAIYLFTTAKFTVMRCILFALDLGVTLTVLYLSASRRIFLMLPPILLFWLCVLLFRQKSWRELATAIGVILAAGLLFWGGVWAMQNQMRIRYEEYGSFGFGQGSTGGNGSTEGSAVDRYETVTEGGLLQKRGLIWGIAWEDYQQFSLTEKLFGRGFGYDIVLYDEVENDELAQEYAHLNGQKGLLSAHSFLLADLLNGGIVKAVLGLALMLTLAWDCIVLCRRSFPAGALMGNALAVVALGSLVSNRFGLLYDKFFWLFALFLLLALGLPIRQEPHQRRVFS</sequence>
<evidence type="ECO:0000313" key="2">
    <source>
        <dbReference type="EMBL" id="MBC8546745.1"/>
    </source>
</evidence>
<feature type="transmembrane region" description="Helical" evidence="1">
    <location>
        <begin position="436"/>
        <end position="452"/>
    </location>
</feature>
<dbReference type="InterPro" id="IPR051533">
    <property type="entry name" value="WaaL-like"/>
</dbReference>
<evidence type="ECO:0000313" key="3">
    <source>
        <dbReference type="Proteomes" id="UP000653127"/>
    </source>
</evidence>
<evidence type="ECO:0000256" key="1">
    <source>
        <dbReference type="SAM" id="Phobius"/>
    </source>
</evidence>
<feature type="transmembrane region" description="Helical" evidence="1">
    <location>
        <begin position="106"/>
        <end position="122"/>
    </location>
</feature>
<feature type="transmembrane region" description="Helical" evidence="1">
    <location>
        <begin position="409"/>
        <end position="430"/>
    </location>
</feature>
<feature type="transmembrane region" description="Helical" evidence="1">
    <location>
        <begin position="244"/>
        <end position="265"/>
    </location>
</feature>
<gene>
    <name evidence="2" type="ORF">H8711_07330</name>
</gene>
<organism evidence="2 3">
    <name type="scientific">Ligaoa zhengdingensis</name>
    <dbReference type="NCBI Taxonomy" id="2763658"/>
    <lineage>
        <taxon>Bacteria</taxon>
        <taxon>Bacillati</taxon>
        <taxon>Bacillota</taxon>
        <taxon>Clostridia</taxon>
        <taxon>Eubacteriales</taxon>
        <taxon>Oscillospiraceae</taxon>
        <taxon>Ligaoa</taxon>
    </lineage>
</organism>
<keyword evidence="1" id="KW-1133">Transmembrane helix</keyword>
<feature type="transmembrane region" description="Helical" evidence="1">
    <location>
        <begin position="129"/>
        <end position="151"/>
    </location>
</feature>
<dbReference type="PANTHER" id="PTHR37422">
    <property type="entry name" value="TEICHURONIC ACID BIOSYNTHESIS PROTEIN TUAE"/>
    <property type="match status" value="1"/>
</dbReference>
<keyword evidence="1" id="KW-0472">Membrane</keyword>
<reference evidence="2" key="1">
    <citation type="submission" date="2020-08" db="EMBL/GenBank/DDBJ databases">
        <title>Genome public.</title>
        <authorList>
            <person name="Liu C."/>
            <person name="Sun Q."/>
        </authorList>
    </citation>
    <scope>NUCLEOTIDE SEQUENCE</scope>
    <source>
        <strain evidence="2">NSJ-31</strain>
    </source>
</reference>
<dbReference type="EMBL" id="JACRST010000009">
    <property type="protein sequence ID" value="MBC8546745.1"/>
    <property type="molecule type" value="Genomic_DNA"/>
</dbReference>
<accession>A0A926DWW5</accession>
<feature type="transmembrane region" description="Helical" evidence="1">
    <location>
        <begin position="381"/>
        <end position="402"/>
    </location>
</feature>